<dbReference type="PANTHER" id="PTHR43441:SF12">
    <property type="entry name" value="RIBOSOMAL N-ACETYLTRANSFERASE YDAF-RELATED"/>
    <property type="match status" value="1"/>
</dbReference>
<dbReference type="PROSITE" id="PS51186">
    <property type="entry name" value="GNAT"/>
    <property type="match status" value="1"/>
</dbReference>
<sequence>MWGTELGGGLRLRLLERHHAETLFALTDRNRDHLRPWLPWVDGVRSVADSLAFIEDALGRFARGTGYELGIWEGEELVGVVGVRGIHSPTDFTADTSIGYWLDAGHQGRGIMTRAVTAVLDDLFLTRRLHRVEIRVAPENHRSRAIPERLGFRMEGRLREVARYGEGWGDLLIYAILDREWQTARERVREQFFRGEKVGPDASPGSPL</sequence>
<dbReference type="InterPro" id="IPR051908">
    <property type="entry name" value="Ribosomal_N-acetyltransferase"/>
</dbReference>
<dbReference type="Gene3D" id="3.40.630.30">
    <property type="match status" value="1"/>
</dbReference>
<evidence type="ECO:0000313" key="3">
    <source>
        <dbReference type="Proteomes" id="UP000197025"/>
    </source>
</evidence>
<name>A0A212QT57_9CHLR</name>
<dbReference type="GO" id="GO:1990189">
    <property type="term" value="F:protein N-terminal-serine acetyltransferase activity"/>
    <property type="evidence" value="ECO:0007669"/>
    <property type="project" value="TreeGrafter"/>
</dbReference>
<gene>
    <name evidence="2" type="ORF">SAMN02746019_00005900</name>
</gene>
<dbReference type="InterPro" id="IPR000182">
    <property type="entry name" value="GNAT_dom"/>
</dbReference>
<keyword evidence="2" id="KW-0808">Transferase</keyword>
<dbReference type="InParanoid" id="A0A212QT57"/>
<proteinExistence type="predicted"/>
<dbReference type="FunCoup" id="A0A212QT57">
    <property type="interactions" value="3"/>
</dbReference>
<evidence type="ECO:0000313" key="2">
    <source>
        <dbReference type="EMBL" id="SNB62810.1"/>
    </source>
</evidence>
<protein>
    <submittedName>
        <fullName evidence="2">Ribosomal-protein-serine acetyltransferase</fullName>
    </submittedName>
</protein>
<dbReference type="Proteomes" id="UP000197025">
    <property type="component" value="Unassembled WGS sequence"/>
</dbReference>
<dbReference type="GO" id="GO:0005737">
    <property type="term" value="C:cytoplasm"/>
    <property type="evidence" value="ECO:0007669"/>
    <property type="project" value="TreeGrafter"/>
</dbReference>
<dbReference type="AlphaFoldDB" id="A0A212QT57"/>
<dbReference type="OrthoDB" id="9784707at2"/>
<dbReference type="GO" id="GO:0008999">
    <property type="term" value="F:protein-N-terminal-alanine acetyltransferase activity"/>
    <property type="evidence" value="ECO:0007669"/>
    <property type="project" value="TreeGrafter"/>
</dbReference>
<dbReference type="EMBL" id="FYEK01000022">
    <property type="protein sequence ID" value="SNB62810.1"/>
    <property type="molecule type" value="Genomic_DNA"/>
</dbReference>
<keyword evidence="3" id="KW-1185">Reference proteome</keyword>
<organism evidence="2 3">
    <name type="scientific">Thermoflexus hugenholtzii JAD2</name>
    <dbReference type="NCBI Taxonomy" id="877466"/>
    <lineage>
        <taxon>Bacteria</taxon>
        <taxon>Bacillati</taxon>
        <taxon>Chloroflexota</taxon>
        <taxon>Thermoflexia</taxon>
        <taxon>Thermoflexales</taxon>
        <taxon>Thermoflexaceae</taxon>
        <taxon>Thermoflexus</taxon>
    </lineage>
</organism>
<dbReference type="SUPFAM" id="SSF55729">
    <property type="entry name" value="Acyl-CoA N-acyltransferases (Nat)"/>
    <property type="match status" value="1"/>
</dbReference>
<dbReference type="PANTHER" id="PTHR43441">
    <property type="entry name" value="RIBOSOMAL-PROTEIN-SERINE ACETYLTRANSFERASE"/>
    <property type="match status" value="1"/>
</dbReference>
<dbReference type="InterPro" id="IPR016181">
    <property type="entry name" value="Acyl_CoA_acyltransferase"/>
</dbReference>
<dbReference type="Pfam" id="PF13302">
    <property type="entry name" value="Acetyltransf_3"/>
    <property type="match status" value="1"/>
</dbReference>
<reference evidence="3" key="1">
    <citation type="submission" date="2017-06" db="EMBL/GenBank/DDBJ databases">
        <authorList>
            <person name="Varghese N."/>
            <person name="Submissions S."/>
        </authorList>
    </citation>
    <scope>NUCLEOTIDE SEQUENCE [LARGE SCALE GENOMIC DNA]</scope>
    <source>
        <strain evidence="3">JAD2</strain>
    </source>
</reference>
<evidence type="ECO:0000259" key="1">
    <source>
        <dbReference type="PROSITE" id="PS51186"/>
    </source>
</evidence>
<feature type="domain" description="N-acetyltransferase" evidence="1">
    <location>
        <begin position="21"/>
        <end position="180"/>
    </location>
</feature>
<accession>A0A212QT57</accession>
<dbReference type="RefSeq" id="WP_088570855.1">
    <property type="nucleotide sequence ID" value="NZ_FYEK01000022.1"/>
</dbReference>